<dbReference type="CDD" id="cd22919">
    <property type="entry name" value="HFD_CENP-S"/>
    <property type="match status" value="1"/>
</dbReference>
<gene>
    <name evidence="5" type="ORF">ANOM_003207</name>
</gene>
<dbReference type="InterPro" id="IPR029003">
    <property type="entry name" value="CENP-S/Mhf1"/>
</dbReference>
<dbReference type="GO" id="GO:0031297">
    <property type="term" value="P:replication fork processing"/>
    <property type="evidence" value="ECO:0007669"/>
    <property type="project" value="TreeGrafter"/>
</dbReference>
<dbReference type="GO" id="GO:0006281">
    <property type="term" value="P:DNA repair"/>
    <property type="evidence" value="ECO:0007669"/>
    <property type="project" value="UniProtKB-KW"/>
</dbReference>
<comment type="similarity">
    <text evidence="1">Belongs to the TAF9 family. CENP-S/MHF1 subfamily.</text>
</comment>
<keyword evidence="6" id="KW-1185">Reference proteome</keyword>
<organism evidence="5 6">
    <name type="scientific">Aspergillus nomiae NRRL (strain ATCC 15546 / NRRL 13137 / CBS 260.88 / M93)</name>
    <dbReference type="NCBI Taxonomy" id="1509407"/>
    <lineage>
        <taxon>Eukaryota</taxon>
        <taxon>Fungi</taxon>
        <taxon>Dikarya</taxon>
        <taxon>Ascomycota</taxon>
        <taxon>Pezizomycotina</taxon>
        <taxon>Eurotiomycetes</taxon>
        <taxon>Eurotiomycetidae</taxon>
        <taxon>Eurotiales</taxon>
        <taxon>Aspergillaceae</taxon>
        <taxon>Aspergillus</taxon>
        <taxon>Aspergillus subgen. Circumdati</taxon>
    </lineage>
</organism>
<evidence type="ECO:0000313" key="5">
    <source>
        <dbReference type="EMBL" id="KNG89593.1"/>
    </source>
</evidence>
<evidence type="ECO:0000256" key="3">
    <source>
        <dbReference type="ARBA" id="ARBA00023125"/>
    </source>
</evidence>
<dbReference type="GO" id="GO:0046982">
    <property type="term" value="F:protein heterodimerization activity"/>
    <property type="evidence" value="ECO:0007669"/>
    <property type="project" value="InterPro"/>
</dbReference>
<dbReference type="GeneID" id="26805011"/>
<sequence>MDASVHRGARSSIDRNYIVSISIDKSYLLGYQLWGVELSVTPGCLLNMDPNEEVGLEERLKSALWLAIGKIVDDETIKLGVNATPQFIGALTEMVWAQIETVSQDLESFAKHAGRSTVNVSDVMLLARRNEGLESILRAFVDQQREEET</sequence>
<reference evidence="5 6" key="1">
    <citation type="submission" date="2014-06" db="EMBL/GenBank/DDBJ databases">
        <title>The Genome of the Aflatoxigenic Filamentous Fungus Aspergillus nomius.</title>
        <authorList>
            <person name="Moore M.G."/>
            <person name="Shannon B.M."/>
            <person name="Brian M.M."/>
        </authorList>
    </citation>
    <scope>NUCLEOTIDE SEQUENCE [LARGE SCALE GENOMIC DNA]</scope>
    <source>
        <strain evidence="5 6">NRRL 13137</strain>
    </source>
</reference>
<dbReference type="GO" id="GO:0003677">
    <property type="term" value="F:DNA binding"/>
    <property type="evidence" value="ECO:0007669"/>
    <property type="project" value="UniProtKB-KW"/>
</dbReference>
<dbReference type="GO" id="GO:0071821">
    <property type="term" value="C:FANCM-MHF complex"/>
    <property type="evidence" value="ECO:0007669"/>
    <property type="project" value="InterPro"/>
</dbReference>
<dbReference type="InterPro" id="IPR009072">
    <property type="entry name" value="Histone-fold"/>
</dbReference>
<evidence type="ECO:0000256" key="2">
    <source>
        <dbReference type="ARBA" id="ARBA00022763"/>
    </source>
</evidence>
<protein>
    <submittedName>
        <fullName evidence="5">Apoptosis-inducing TAF9-like domain 1 family protein</fullName>
    </submittedName>
</protein>
<dbReference type="GO" id="GO:0003682">
    <property type="term" value="F:chromatin binding"/>
    <property type="evidence" value="ECO:0007669"/>
    <property type="project" value="TreeGrafter"/>
</dbReference>
<evidence type="ECO:0000256" key="1">
    <source>
        <dbReference type="ARBA" id="ARBA00006612"/>
    </source>
</evidence>
<keyword evidence="3" id="KW-0238">DNA-binding</keyword>
<evidence type="ECO:0000256" key="4">
    <source>
        <dbReference type="ARBA" id="ARBA00023204"/>
    </source>
</evidence>
<dbReference type="PANTHER" id="PTHR22980">
    <property type="entry name" value="CORTISTATIN"/>
    <property type="match status" value="1"/>
</dbReference>
<dbReference type="AlphaFoldDB" id="A0A0L1JDU3"/>
<proteinExistence type="inferred from homology"/>
<dbReference type="GO" id="GO:0000712">
    <property type="term" value="P:resolution of meiotic recombination intermediates"/>
    <property type="evidence" value="ECO:0007669"/>
    <property type="project" value="TreeGrafter"/>
</dbReference>
<dbReference type="SUPFAM" id="SSF47113">
    <property type="entry name" value="Histone-fold"/>
    <property type="match status" value="1"/>
</dbReference>
<name>A0A0L1JDU3_ASPN3</name>
<accession>A0A0L1JDU3</accession>
<dbReference type="STRING" id="1509407.A0A0L1JDU3"/>
<dbReference type="OrthoDB" id="1872155at2759"/>
<comment type="caution">
    <text evidence="5">The sequence shown here is derived from an EMBL/GenBank/DDBJ whole genome shotgun (WGS) entry which is preliminary data.</text>
</comment>
<dbReference type="FunFam" id="1.10.20.10:FF:000098">
    <property type="entry name" value="Apoptosis-inducing TAF9-like domain 1 family protein, putative"/>
    <property type="match status" value="1"/>
</dbReference>
<dbReference type="Proteomes" id="UP000037505">
    <property type="component" value="Unassembled WGS sequence"/>
</dbReference>
<dbReference type="RefSeq" id="XP_015410516.1">
    <property type="nucleotide sequence ID" value="XM_015548464.1"/>
</dbReference>
<keyword evidence="2" id="KW-0227">DNA damage</keyword>
<evidence type="ECO:0000313" key="6">
    <source>
        <dbReference type="Proteomes" id="UP000037505"/>
    </source>
</evidence>
<dbReference type="Pfam" id="PF15630">
    <property type="entry name" value="CENP-S"/>
    <property type="match status" value="1"/>
</dbReference>
<dbReference type="Gene3D" id="1.10.20.10">
    <property type="entry name" value="Histone, subunit A"/>
    <property type="match status" value="1"/>
</dbReference>
<keyword evidence="4" id="KW-0234">DNA repair</keyword>
<dbReference type="PANTHER" id="PTHR22980:SF0">
    <property type="entry name" value="CENTROMERE PROTEIN S"/>
    <property type="match status" value="1"/>
</dbReference>
<dbReference type="EMBL" id="JNOM01000028">
    <property type="protein sequence ID" value="KNG89593.1"/>
    <property type="molecule type" value="Genomic_DNA"/>
</dbReference>